<reference evidence="5 6" key="1">
    <citation type="submission" date="2020-02" db="EMBL/GenBank/DDBJ databases">
        <title>Whole-genome analyses of novel actinobacteria.</title>
        <authorList>
            <person name="Sahin N."/>
            <person name="Gencbay T."/>
        </authorList>
    </citation>
    <scope>NUCLEOTIDE SEQUENCE [LARGE SCALE GENOMIC DNA]</scope>
    <source>
        <strain evidence="5 6">HC44</strain>
    </source>
</reference>
<gene>
    <name evidence="5" type="ORF">G5C60_02795</name>
</gene>
<dbReference type="RefSeq" id="WP_165254542.1">
    <property type="nucleotide sequence ID" value="NZ_JAAKZY010000005.1"/>
</dbReference>
<dbReference type="InterPro" id="IPR036388">
    <property type="entry name" value="WH-like_DNA-bd_sf"/>
</dbReference>
<feature type="domain" description="HTH gntR-type" evidence="4">
    <location>
        <begin position="15"/>
        <end position="82"/>
    </location>
</feature>
<dbReference type="Gene3D" id="1.10.10.10">
    <property type="entry name" value="Winged helix-like DNA-binding domain superfamily/Winged helix DNA-binding domain"/>
    <property type="match status" value="1"/>
</dbReference>
<evidence type="ECO:0000313" key="5">
    <source>
        <dbReference type="EMBL" id="NGO06624.1"/>
    </source>
</evidence>
<dbReference type="Proteomes" id="UP000472335">
    <property type="component" value="Unassembled WGS sequence"/>
</dbReference>
<name>A0A6G4UYE7_9ACTN</name>
<keyword evidence="6" id="KW-1185">Reference proteome</keyword>
<dbReference type="PANTHER" id="PTHR43537:SF24">
    <property type="entry name" value="GLUCONATE OPERON TRANSCRIPTIONAL REPRESSOR"/>
    <property type="match status" value="1"/>
</dbReference>
<dbReference type="SUPFAM" id="SSF48008">
    <property type="entry name" value="GntR ligand-binding domain-like"/>
    <property type="match status" value="1"/>
</dbReference>
<dbReference type="AlphaFoldDB" id="A0A6G4UYE7"/>
<dbReference type="CDD" id="cd07377">
    <property type="entry name" value="WHTH_GntR"/>
    <property type="match status" value="1"/>
</dbReference>
<dbReference type="PANTHER" id="PTHR43537">
    <property type="entry name" value="TRANSCRIPTIONAL REGULATOR, GNTR FAMILY"/>
    <property type="match status" value="1"/>
</dbReference>
<evidence type="ECO:0000256" key="3">
    <source>
        <dbReference type="ARBA" id="ARBA00023163"/>
    </source>
</evidence>
<dbReference type="SMART" id="SM00895">
    <property type="entry name" value="FCD"/>
    <property type="match status" value="1"/>
</dbReference>
<sequence>MCPSPSSSNDALSVASLADQIAYRLRADILDGKLPFGARLQHEELAARFGVSRTPIREALRQLQALNLVELAPNRGATVRTPSRAELVEVYELRAEMEGFACALACDRASAGDLDELERAQERLTQAVAEAGRIDDAELDAAVTDANTAFHALIHRAAGNRRLTESVQGLLHVFPRDLVWRVIAHDERALTAMNVHEHRSIAAALRARTPDAARALMRDHVRGAGQILLAHLDEQRFWG</sequence>
<dbReference type="EMBL" id="JAAKZY010000005">
    <property type="protein sequence ID" value="NGO06624.1"/>
    <property type="molecule type" value="Genomic_DNA"/>
</dbReference>
<comment type="caution">
    <text evidence="5">The sequence shown here is derived from an EMBL/GenBank/DDBJ whole genome shotgun (WGS) entry which is preliminary data.</text>
</comment>
<dbReference type="GO" id="GO:0003700">
    <property type="term" value="F:DNA-binding transcription factor activity"/>
    <property type="evidence" value="ECO:0007669"/>
    <property type="project" value="InterPro"/>
</dbReference>
<dbReference type="PROSITE" id="PS50949">
    <property type="entry name" value="HTH_GNTR"/>
    <property type="match status" value="1"/>
</dbReference>
<evidence type="ECO:0000256" key="1">
    <source>
        <dbReference type="ARBA" id="ARBA00023015"/>
    </source>
</evidence>
<evidence type="ECO:0000313" key="6">
    <source>
        <dbReference type="Proteomes" id="UP000472335"/>
    </source>
</evidence>
<dbReference type="Pfam" id="PF07729">
    <property type="entry name" value="FCD"/>
    <property type="match status" value="1"/>
</dbReference>
<keyword evidence="1" id="KW-0805">Transcription regulation</keyword>
<dbReference type="SMART" id="SM00345">
    <property type="entry name" value="HTH_GNTR"/>
    <property type="match status" value="1"/>
</dbReference>
<proteinExistence type="predicted"/>
<dbReference type="SUPFAM" id="SSF46785">
    <property type="entry name" value="Winged helix' DNA-binding domain"/>
    <property type="match status" value="1"/>
</dbReference>
<dbReference type="GO" id="GO:0003677">
    <property type="term" value="F:DNA binding"/>
    <property type="evidence" value="ECO:0007669"/>
    <property type="project" value="UniProtKB-KW"/>
</dbReference>
<evidence type="ECO:0000259" key="4">
    <source>
        <dbReference type="PROSITE" id="PS50949"/>
    </source>
</evidence>
<evidence type="ECO:0000256" key="2">
    <source>
        <dbReference type="ARBA" id="ARBA00023125"/>
    </source>
</evidence>
<dbReference type="InterPro" id="IPR036390">
    <property type="entry name" value="WH_DNA-bd_sf"/>
</dbReference>
<dbReference type="InterPro" id="IPR011711">
    <property type="entry name" value="GntR_C"/>
</dbReference>
<protein>
    <submittedName>
        <fullName evidence="5">GntR family transcriptional regulator</fullName>
    </submittedName>
</protein>
<dbReference type="Gene3D" id="1.20.120.530">
    <property type="entry name" value="GntR ligand-binding domain-like"/>
    <property type="match status" value="1"/>
</dbReference>
<dbReference type="InterPro" id="IPR000524">
    <property type="entry name" value="Tscrpt_reg_HTH_GntR"/>
</dbReference>
<keyword evidence="2" id="KW-0238">DNA-binding</keyword>
<organism evidence="5 6">
    <name type="scientific">Streptomyces scabichelini</name>
    <dbReference type="NCBI Taxonomy" id="2711217"/>
    <lineage>
        <taxon>Bacteria</taxon>
        <taxon>Bacillati</taxon>
        <taxon>Actinomycetota</taxon>
        <taxon>Actinomycetes</taxon>
        <taxon>Kitasatosporales</taxon>
        <taxon>Streptomycetaceae</taxon>
        <taxon>Streptomyces</taxon>
    </lineage>
</organism>
<accession>A0A6G4UYE7</accession>
<dbReference type="Pfam" id="PF00392">
    <property type="entry name" value="GntR"/>
    <property type="match status" value="1"/>
</dbReference>
<keyword evidence="3" id="KW-0804">Transcription</keyword>
<dbReference type="InterPro" id="IPR008920">
    <property type="entry name" value="TF_FadR/GntR_C"/>
</dbReference>